<evidence type="ECO:0000259" key="2">
    <source>
        <dbReference type="Pfam" id="PF16220"/>
    </source>
</evidence>
<dbReference type="PANTHER" id="PTHR30273:SF2">
    <property type="entry name" value="PROTEIN FECR"/>
    <property type="match status" value="1"/>
</dbReference>
<dbReference type="PIRSF" id="PIRSF018266">
    <property type="entry name" value="FecR"/>
    <property type="match status" value="1"/>
</dbReference>
<dbReference type="Pfam" id="PF04773">
    <property type="entry name" value="FecR"/>
    <property type="match status" value="1"/>
</dbReference>
<gene>
    <name evidence="3" type="ORF">SAMN05216178_3717</name>
</gene>
<dbReference type="AlphaFoldDB" id="A0A1H4QCP0"/>
<evidence type="ECO:0000313" key="4">
    <source>
        <dbReference type="Proteomes" id="UP000198982"/>
    </source>
</evidence>
<proteinExistence type="predicted"/>
<feature type="domain" description="FecR protein" evidence="1">
    <location>
        <begin position="114"/>
        <end position="204"/>
    </location>
</feature>
<evidence type="ECO:0000259" key="1">
    <source>
        <dbReference type="Pfam" id="PF04773"/>
    </source>
</evidence>
<dbReference type="Gene3D" id="2.60.120.1440">
    <property type="match status" value="1"/>
</dbReference>
<evidence type="ECO:0000313" key="3">
    <source>
        <dbReference type="EMBL" id="SEC17416.1"/>
    </source>
</evidence>
<organism evidence="3 4">
    <name type="scientific">Pseudomonas saponiphila</name>
    <dbReference type="NCBI Taxonomy" id="556534"/>
    <lineage>
        <taxon>Bacteria</taxon>
        <taxon>Pseudomonadati</taxon>
        <taxon>Pseudomonadota</taxon>
        <taxon>Gammaproteobacteria</taxon>
        <taxon>Pseudomonadales</taxon>
        <taxon>Pseudomonadaceae</taxon>
        <taxon>Pseudomonas</taxon>
    </lineage>
</organism>
<dbReference type="Proteomes" id="UP000198982">
    <property type="component" value="Unassembled WGS sequence"/>
</dbReference>
<dbReference type="PANTHER" id="PTHR30273">
    <property type="entry name" value="PERIPLASMIC SIGNAL SENSOR AND SIGMA FACTOR ACTIVATOR FECR-RELATED"/>
    <property type="match status" value="1"/>
</dbReference>
<dbReference type="GO" id="GO:0016989">
    <property type="term" value="F:sigma factor antagonist activity"/>
    <property type="evidence" value="ECO:0007669"/>
    <property type="project" value="TreeGrafter"/>
</dbReference>
<protein>
    <submittedName>
        <fullName evidence="3">FecR family protein</fullName>
    </submittedName>
</protein>
<reference evidence="4" key="1">
    <citation type="submission" date="2016-10" db="EMBL/GenBank/DDBJ databases">
        <authorList>
            <person name="Varghese N."/>
            <person name="Submissions S."/>
        </authorList>
    </citation>
    <scope>NUCLEOTIDE SEQUENCE [LARGE SCALE GENOMIC DNA]</scope>
    <source>
        <strain evidence="4">DSM 9751</strain>
    </source>
</reference>
<dbReference type="InterPro" id="IPR032623">
    <property type="entry name" value="FecR_N"/>
</dbReference>
<dbReference type="InterPro" id="IPR012373">
    <property type="entry name" value="Ferrdict_sens_TM"/>
</dbReference>
<dbReference type="RefSeq" id="WP_092315878.1">
    <property type="nucleotide sequence ID" value="NZ_FNTJ01000001.1"/>
</dbReference>
<feature type="domain" description="FecR N-terminal" evidence="2">
    <location>
        <begin position="19"/>
        <end position="59"/>
    </location>
</feature>
<dbReference type="InterPro" id="IPR006860">
    <property type="entry name" value="FecR"/>
</dbReference>
<accession>A0A1H4QCP0</accession>
<name>A0A1H4QCP0_9PSED</name>
<dbReference type="Pfam" id="PF16220">
    <property type="entry name" value="DUF4880"/>
    <property type="match status" value="1"/>
</dbReference>
<sequence>MSFASLQLSVAERQAISGAARWYAQLRSGTASEQEQAAWREWLAADPLHRQAWERMQQLGEQMSALPGGLAGPTLRGAGRSRRELMRNLVVLASAGSLGWLGWRSDSAQQLLADYRTQVGERREVRLADGSALLLNTDTSVNVTFDGQQRRLQLLWGEMLVSAGVDALHRPLRVISRHGEVQAEGARFVLRSDEHEDRAAVLEQGVQVSLGNGSVPRRVEAGQQLAFSAAGFAALRSNDASVGAWRQGSIIALDRPLGDLLADLSRYRHGVLQCDPQIAGLRISGAFPIDDTDRALAALESGFSLRIERYTRYWVRVSQRRVG</sequence>
<dbReference type="EMBL" id="FNTJ01000001">
    <property type="protein sequence ID" value="SEC17416.1"/>
    <property type="molecule type" value="Genomic_DNA"/>
</dbReference>
<keyword evidence="4" id="KW-1185">Reference proteome</keyword>